<evidence type="ECO:0000256" key="2">
    <source>
        <dbReference type="SAM" id="Phobius"/>
    </source>
</evidence>
<feature type="region of interest" description="Disordered" evidence="1">
    <location>
        <begin position="599"/>
        <end position="632"/>
    </location>
</feature>
<sequence>MKREIPLRKYRIGFLSLLMGLLLAISILPGSALADRSLSLEQVVVDAQVLPDASMQVTERITVDFSGQWNGFYIKIPQGDTPIIEVAVSENGQPYQFNPGTEYGPPGTYLTKTEGNQILIDWSISAADQVRTFDVSYRVLNAVKIHSDVAELYRKFISESNGNKISNVQVNLKLPAGSEQFKQGEDIRIWGHGPLTGEVKFAGPETVVWLIDGLPAYTFLEGRVVMPASLFTAAPAQAYTEQPALAAILAEEEGWAEDANRQRMMAKAETAGAAGIVGAALAGLFVLWRRFGRSHKAVFEGDYYRDLPASYSPAELSVLWNFNKMKAQDITATILDLARRKFLRLDEDTIDVRRLLGTKEITTYRISFLPAPEPGFLRNPEEAVLRPHEQRLIGFLQKNIGGGQGHIYLTDIENYAKKYGESFYEFWQEWTSEVIDKGEKYKFFDDKGNMPLFTILGGLGIFTLGCILAAKIGIIGYALIIAGAIFLFVPRLFKRRSVSGQEDYVRWQAFKKFLEHFSEMERHEIPSLIIWEHYLVFAVTLGVAKQVIRQLEVVFPNMQDGDYRFGHGWMTYGTYSGINRLNDSFEGIGDSFENALQSAQKSVSKSSSGSGGGGGFSGGGGGGGGGSSYGGR</sequence>
<feature type="transmembrane region" description="Helical" evidence="2">
    <location>
        <begin position="450"/>
        <end position="470"/>
    </location>
</feature>
<feature type="domain" description="Predicted membrane protein YciQ-like C-terminal" evidence="4">
    <location>
        <begin position="301"/>
        <end position="551"/>
    </location>
</feature>
<name>A0A0W8E451_9ZZZZ</name>
<gene>
    <name evidence="5" type="ORF">ASZ90_019235</name>
</gene>
<dbReference type="Pfam" id="PF09972">
    <property type="entry name" value="DUF2207"/>
    <property type="match status" value="1"/>
</dbReference>
<evidence type="ECO:0000313" key="5">
    <source>
        <dbReference type="EMBL" id="KUG03349.1"/>
    </source>
</evidence>
<keyword evidence="2" id="KW-0812">Transmembrane</keyword>
<dbReference type="EMBL" id="LNQE01001883">
    <property type="protein sequence ID" value="KUG03349.1"/>
    <property type="molecule type" value="Genomic_DNA"/>
</dbReference>
<evidence type="ECO:0000256" key="1">
    <source>
        <dbReference type="SAM" id="MobiDB-lite"/>
    </source>
</evidence>
<evidence type="ECO:0000259" key="4">
    <source>
        <dbReference type="Pfam" id="PF20990"/>
    </source>
</evidence>
<reference evidence="5" key="1">
    <citation type="journal article" date="2015" name="Proc. Natl. Acad. Sci. U.S.A.">
        <title>Networks of energetic and metabolic interactions define dynamics in microbial communities.</title>
        <authorList>
            <person name="Embree M."/>
            <person name="Liu J.K."/>
            <person name="Al-Bassam M.M."/>
            <person name="Zengler K."/>
        </authorList>
    </citation>
    <scope>NUCLEOTIDE SEQUENCE</scope>
</reference>
<keyword evidence="2" id="KW-0472">Membrane</keyword>
<feature type="domain" description="DUF2207" evidence="3">
    <location>
        <begin position="40"/>
        <end position="226"/>
    </location>
</feature>
<feature type="transmembrane region" description="Helical" evidence="2">
    <location>
        <begin position="476"/>
        <end position="493"/>
    </location>
</feature>
<comment type="caution">
    <text evidence="5">The sequence shown here is derived from an EMBL/GenBank/DDBJ whole genome shotgun (WGS) entry which is preliminary data.</text>
</comment>
<keyword evidence="2" id="KW-1133">Transmembrane helix</keyword>
<accession>A0A0W8E451</accession>
<organism evidence="5">
    <name type="scientific">hydrocarbon metagenome</name>
    <dbReference type="NCBI Taxonomy" id="938273"/>
    <lineage>
        <taxon>unclassified sequences</taxon>
        <taxon>metagenomes</taxon>
        <taxon>ecological metagenomes</taxon>
    </lineage>
</organism>
<evidence type="ECO:0008006" key="6">
    <source>
        <dbReference type="Google" id="ProtNLM"/>
    </source>
</evidence>
<dbReference type="InterPro" id="IPR048389">
    <property type="entry name" value="YciQ-like_C"/>
</dbReference>
<feature type="compositionally biased region" description="Gly residues" evidence="1">
    <location>
        <begin position="609"/>
        <end position="632"/>
    </location>
</feature>
<dbReference type="AlphaFoldDB" id="A0A0W8E451"/>
<feature type="transmembrane region" description="Helical" evidence="2">
    <location>
        <begin position="270"/>
        <end position="288"/>
    </location>
</feature>
<dbReference type="Pfam" id="PF20990">
    <property type="entry name" value="DUF2207_C"/>
    <property type="match status" value="1"/>
</dbReference>
<dbReference type="InterPro" id="IPR018702">
    <property type="entry name" value="DUF2207"/>
</dbReference>
<evidence type="ECO:0000259" key="3">
    <source>
        <dbReference type="Pfam" id="PF09972"/>
    </source>
</evidence>
<protein>
    <recommendedName>
        <fullName evidence="6">DUF2207 domain-containing protein</fullName>
    </recommendedName>
</protein>
<proteinExistence type="predicted"/>